<protein>
    <recommendedName>
        <fullName evidence="3">CCHC-type domain-containing protein</fullName>
    </recommendedName>
</protein>
<dbReference type="GO" id="GO:0003676">
    <property type="term" value="F:nucleic acid binding"/>
    <property type="evidence" value="ECO:0007669"/>
    <property type="project" value="InterPro"/>
</dbReference>
<dbReference type="GO" id="GO:0008270">
    <property type="term" value="F:zinc ion binding"/>
    <property type="evidence" value="ECO:0007669"/>
    <property type="project" value="UniProtKB-KW"/>
</dbReference>
<dbReference type="InterPro" id="IPR036875">
    <property type="entry name" value="Znf_CCHC_sf"/>
</dbReference>
<gene>
    <name evidence="4" type="ORF">HD556DRAFT_1199707</name>
</gene>
<dbReference type="GO" id="GO:0006397">
    <property type="term" value="P:mRNA processing"/>
    <property type="evidence" value="ECO:0007669"/>
    <property type="project" value="UniProtKB-KW"/>
</dbReference>
<name>A0A9P7DDM6_9AGAM</name>
<dbReference type="PROSITE" id="PS50158">
    <property type="entry name" value="ZF_CCHC"/>
    <property type="match status" value="1"/>
</dbReference>
<keyword evidence="2" id="KW-0862">Zinc</keyword>
<dbReference type="SUPFAM" id="SSF57756">
    <property type="entry name" value="Retrovirus zinc finger-like domains"/>
    <property type="match status" value="1"/>
</dbReference>
<dbReference type="Pfam" id="PF00098">
    <property type="entry name" value="zf-CCHC"/>
    <property type="match status" value="1"/>
</dbReference>
<dbReference type="AlphaFoldDB" id="A0A9P7DDM6"/>
<dbReference type="OrthoDB" id="4230923at2759"/>
<dbReference type="SMART" id="SM00343">
    <property type="entry name" value="ZnF_C2HC"/>
    <property type="match status" value="2"/>
</dbReference>
<keyword evidence="5" id="KW-1185">Reference proteome</keyword>
<dbReference type="EMBL" id="JABBWE010000067">
    <property type="protein sequence ID" value="KAG1788583.1"/>
    <property type="molecule type" value="Genomic_DNA"/>
</dbReference>
<dbReference type="Proteomes" id="UP000719766">
    <property type="component" value="Unassembled WGS sequence"/>
</dbReference>
<comment type="caution">
    <text evidence="4">The sequence shown here is derived from an EMBL/GenBank/DDBJ whole genome shotgun (WGS) entry which is preliminary data.</text>
</comment>
<dbReference type="GeneID" id="64590123"/>
<organism evidence="4 5">
    <name type="scientific">Suillus plorans</name>
    <dbReference type="NCBI Taxonomy" id="116603"/>
    <lineage>
        <taxon>Eukaryota</taxon>
        <taxon>Fungi</taxon>
        <taxon>Dikarya</taxon>
        <taxon>Basidiomycota</taxon>
        <taxon>Agaricomycotina</taxon>
        <taxon>Agaricomycetes</taxon>
        <taxon>Agaricomycetidae</taxon>
        <taxon>Boletales</taxon>
        <taxon>Suillineae</taxon>
        <taxon>Suillaceae</taxon>
        <taxon>Suillus</taxon>
    </lineage>
</organism>
<evidence type="ECO:0000256" key="1">
    <source>
        <dbReference type="ARBA" id="ARBA00022664"/>
    </source>
</evidence>
<sequence length="127" mass="14375">QCTAFALIQVKDVETANGILKEGLCIDARRYAVSKDRKEPLRCAKCQKFGHMARNCSSPHDTCGTCSGRHRTTLCNSFRTECCVNCKSQSHTSWSRKCPEFLRRCKALDEMYPENKLPFFPTSSSLT</sequence>
<reference evidence="4" key="1">
    <citation type="journal article" date="2020" name="New Phytol.">
        <title>Comparative genomics reveals dynamic genome evolution in host specialist ectomycorrhizal fungi.</title>
        <authorList>
            <person name="Lofgren L.A."/>
            <person name="Nguyen N.H."/>
            <person name="Vilgalys R."/>
            <person name="Ruytinx J."/>
            <person name="Liao H.L."/>
            <person name="Branco S."/>
            <person name="Kuo A."/>
            <person name="LaButti K."/>
            <person name="Lipzen A."/>
            <person name="Andreopoulos W."/>
            <person name="Pangilinan J."/>
            <person name="Riley R."/>
            <person name="Hundley H."/>
            <person name="Na H."/>
            <person name="Barry K."/>
            <person name="Grigoriev I.V."/>
            <person name="Stajich J.E."/>
            <person name="Kennedy P.G."/>
        </authorList>
    </citation>
    <scope>NUCLEOTIDE SEQUENCE</scope>
    <source>
        <strain evidence="4">S12</strain>
    </source>
</reference>
<evidence type="ECO:0000259" key="3">
    <source>
        <dbReference type="PROSITE" id="PS50158"/>
    </source>
</evidence>
<keyword evidence="1" id="KW-0507">mRNA processing</keyword>
<evidence type="ECO:0000313" key="5">
    <source>
        <dbReference type="Proteomes" id="UP000719766"/>
    </source>
</evidence>
<feature type="non-terminal residue" evidence="4">
    <location>
        <position position="127"/>
    </location>
</feature>
<evidence type="ECO:0000256" key="2">
    <source>
        <dbReference type="PROSITE-ProRule" id="PRU00047"/>
    </source>
</evidence>
<evidence type="ECO:0000313" key="4">
    <source>
        <dbReference type="EMBL" id="KAG1788583.1"/>
    </source>
</evidence>
<dbReference type="RefSeq" id="XP_041155781.1">
    <property type="nucleotide sequence ID" value="XM_041296359.1"/>
</dbReference>
<keyword evidence="2" id="KW-0863">Zinc-finger</keyword>
<proteinExistence type="predicted"/>
<dbReference type="InterPro" id="IPR001878">
    <property type="entry name" value="Znf_CCHC"/>
</dbReference>
<feature type="non-terminal residue" evidence="4">
    <location>
        <position position="1"/>
    </location>
</feature>
<feature type="domain" description="CCHC-type" evidence="3">
    <location>
        <begin position="42"/>
        <end position="56"/>
    </location>
</feature>
<accession>A0A9P7DDM6</accession>
<keyword evidence="2" id="KW-0479">Metal-binding</keyword>